<dbReference type="InterPro" id="IPR051791">
    <property type="entry name" value="Pra-immunoreactive"/>
</dbReference>
<evidence type="ECO:0000256" key="7">
    <source>
        <dbReference type="SAM" id="Phobius"/>
    </source>
</evidence>
<evidence type="ECO:0000256" key="3">
    <source>
        <dbReference type="ARBA" id="ARBA00022692"/>
    </source>
</evidence>
<name>A0A7U3UVQ2_9ACTN</name>
<sequence length="277" mass="28705">MTSRGGAPDLAGAREPLRGRGPGPDDVRARIVPRCPRNPFVSQPPGPAGPYGAPSPQPYGQPPSYGPSGYGQGGPPPGGAPAHAPGGYGYPYPPAGYGYPAGAYGYPAAGGLPPGMPPPAGWGARLGAMVLDGLMFHLVPTGLFLAGYGRFAAKQVDAWDACDARGIPHAQCAAPHVPTGSAVLILVGALLSLAAVLFLSYREGRTGQTPGKRIVGVRLLREADGSALGFGRAFGRRVLHGLDALPCFLGFLWPLWDEKRQTWADKMVHTVTIRDAS</sequence>
<dbReference type="Proteomes" id="UP000595703">
    <property type="component" value="Chromosome"/>
</dbReference>
<keyword evidence="4 7" id="KW-1133">Transmembrane helix</keyword>
<evidence type="ECO:0000256" key="1">
    <source>
        <dbReference type="ARBA" id="ARBA00004651"/>
    </source>
</evidence>
<keyword evidence="3 7" id="KW-0812">Transmembrane</keyword>
<evidence type="ECO:0000256" key="6">
    <source>
        <dbReference type="SAM" id="MobiDB-lite"/>
    </source>
</evidence>
<reference evidence="9 10" key="1">
    <citation type="journal article" date="2010" name="J. Bacteriol.">
        <title>Biochemical characterization of a novel indole prenyltransferase from Streptomyces sp. SN-593.</title>
        <authorList>
            <person name="Takahashi S."/>
            <person name="Takagi H."/>
            <person name="Toyoda A."/>
            <person name="Uramoto M."/>
            <person name="Nogawa T."/>
            <person name="Ueki M."/>
            <person name="Sakaki Y."/>
            <person name="Osada H."/>
        </authorList>
    </citation>
    <scope>NUCLEOTIDE SEQUENCE [LARGE SCALE GENOMIC DNA]</scope>
    <source>
        <strain evidence="9 10">SN-593</strain>
    </source>
</reference>
<proteinExistence type="predicted"/>
<evidence type="ECO:0000313" key="10">
    <source>
        <dbReference type="Proteomes" id="UP000595703"/>
    </source>
</evidence>
<evidence type="ECO:0000256" key="4">
    <source>
        <dbReference type="ARBA" id="ARBA00022989"/>
    </source>
</evidence>
<evidence type="ECO:0000256" key="2">
    <source>
        <dbReference type="ARBA" id="ARBA00022475"/>
    </source>
</evidence>
<feature type="transmembrane region" description="Helical" evidence="7">
    <location>
        <begin position="182"/>
        <end position="201"/>
    </location>
</feature>
<feature type="compositionally biased region" description="Pro residues" evidence="6">
    <location>
        <begin position="42"/>
        <end position="65"/>
    </location>
</feature>
<feature type="domain" description="RDD" evidence="8">
    <location>
        <begin position="120"/>
        <end position="267"/>
    </location>
</feature>
<accession>A0A7U3UVQ2</accession>
<gene>
    <name evidence="9" type="ORF">RVR_6352</name>
</gene>
<evidence type="ECO:0000313" key="9">
    <source>
        <dbReference type="EMBL" id="BBA99640.1"/>
    </source>
</evidence>
<keyword evidence="5 7" id="KW-0472">Membrane</keyword>
<keyword evidence="2" id="KW-1003">Cell membrane</keyword>
<keyword evidence="10" id="KW-1185">Reference proteome</keyword>
<dbReference type="PANTHER" id="PTHR36115">
    <property type="entry name" value="PROLINE-RICH ANTIGEN HOMOLOG-RELATED"/>
    <property type="match status" value="1"/>
</dbReference>
<reference evidence="9 10" key="2">
    <citation type="journal article" date="2011" name="J. Antibiot.">
        <title>Furaquinocins I and J: novel polyketide isoprenoid hybrid compounds from Streptomyces reveromyceticus SN-593.</title>
        <authorList>
            <person name="Panthee S."/>
            <person name="Takahashi S."/>
            <person name="Takagi H."/>
            <person name="Nogawa T."/>
            <person name="Oowada E."/>
            <person name="Uramoto M."/>
            <person name="Osada H."/>
        </authorList>
    </citation>
    <scope>NUCLEOTIDE SEQUENCE [LARGE SCALE GENOMIC DNA]</scope>
    <source>
        <strain evidence="9 10">SN-593</strain>
    </source>
</reference>
<organism evidence="9 10">
    <name type="scientific">Actinacidiphila reveromycinica</name>
    <dbReference type="NCBI Taxonomy" id="659352"/>
    <lineage>
        <taxon>Bacteria</taxon>
        <taxon>Bacillati</taxon>
        <taxon>Actinomycetota</taxon>
        <taxon>Actinomycetes</taxon>
        <taxon>Kitasatosporales</taxon>
        <taxon>Streptomycetaceae</taxon>
        <taxon>Actinacidiphila</taxon>
    </lineage>
</organism>
<dbReference type="KEGG" id="arev:RVR_6352"/>
<protein>
    <recommendedName>
        <fullName evidence="8">RDD domain-containing protein</fullName>
    </recommendedName>
</protein>
<dbReference type="GO" id="GO:0005886">
    <property type="term" value="C:plasma membrane"/>
    <property type="evidence" value="ECO:0007669"/>
    <property type="project" value="UniProtKB-SubCell"/>
</dbReference>
<dbReference type="PANTHER" id="PTHR36115:SF6">
    <property type="entry name" value="PROLINE-RICH ANTIGEN HOMOLOG"/>
    <property type="match status" value="1"/>
</dbReference>
<evidence type="ECO:0000256" key="5">
    <source>
        <dbReference type="ARBA" id="ARBA00023136"/>
    </source>
</evidence>
<reference evidence="9 10" key="3">
    <citation type="journal article" date="2011" name="Nat. Chem. Biol.">
        <title>Reveromycin A biosynthesis uses RevG and RevJ for stereospecific spiroacetal formation.</title>
        <authorList>
            <person name="Takahashi S."/>
            <person name="Toyoda A."/>
            <person name="Sekiyama Y."/>
            <person name="Takagi H."/>
            <person name="Nogawa T."/>
            <person name="Uramoto M."/>
            <person name="Suzuki R."/>
            <person name="Koshino H."/>
            <person name="Kumano T."/>
            <person name="Panthee S."/>
            <person name="Dairi T."/>
            <person name="Ishikawa J."/>
            <person name="Ikeda H."/>
            <person name="Sakaki Y."/>
            <person name="Osada H."/>
        </authorList>
    </citation>
    <scope>NUCLEOTIDE SEQUENCE [LARGE SCALE GENOMIC DNA]</scope>
    <source>
        <strain evidence="9 10">SN-593</strain>
    </source>
</reference>
<feature type="region of interest" description="Disordered" evidence="6">
    <location>
        <begin position="1"/>
        <end position="80"/>
    </location>
</feature>
<feature type="compositionally biased region" description="Basic and acidic residues" evidence="6">
    <location>
        <begin position="15"/>
        <end position="29"/>
    </location>
</feature>
<evidence type="ECO:0000259" key="8">
    <source>
        <dbReference type="Pfam" id="PF06271"/>
    </source>
</evidence>
<dbReference type="InterPro" id="IPR010432">
    <property type="entry name" value="RDD"/>
</dbReference>
<dbReference type="AlphaFoldDB" id="A0A7U3UVQ2"/>
<comment type="subcellular location">
    <subcellularLocation>
        <location evidence="1">Cell membrane</location>
        <topology evidence="1">Multi-pass membrane protein</topology>
    </subcellularLocation>
</comment>
<dbReference type="Pfam" id="PF06271">
    <property type="entry name" value="RDD"/>
    <property type="match status" value="1"/>
</dbReference>
<dbReference type="EMBL" id="AP018365">
    <property type="protein sequence ID" value="BBA99640.1"/>
    <property type="molecule type" value="Genomic_DNA"/>
</dbReference>
<reference evidence="9 10" key="4">
    <citation type="journal article" date="2020" name="Sci. Rep.">
        <title>beta-carboline chemical signals induce reveromycin production through a LuxR family regulator in Streptomyces sp. SN-593.</title>
        <authorList>
            <person name="Panthee S."/>
            <person name="Kito N."/>
            <person name="Hayashi T."/>
            <person name="Shimizu T."/>
            <person name="Ishikawa J."/>
            <person name="Hamamoto H."/>
            <person name="Osada H."/>
            <person name="Takahashi S."/>
        </authorList>
    </citation>
    <scope>NUCLEOTIDE SEQUENCE [LARGE SCALE GENOMIC DNA]</scope>
    <source>
        <strain evidence="9 10">SN-593</strain>
    </source>
</reference>